<evidence type="ECO:0000256" key="1">
    <source>
        <dbReference type="SAM" id="Phobius"/>
    </source>
</evidence>
<keyword evidence="1" id="KW-0812">Transmembrane</keyword>
<keyword evidence="1" id="KW-0472">Membrane</keyword>
<reference evidence="2 3" key="1">
    <citation type="journal article" date="2018" name="Mycol. Prog.">
        <title>Coniella lustricola, a new species from submerged detritus.</title>
        <authorList>
            <person name="Raudabaugh D.B."/>
            <person name="Iturriaga T."/>
            <person name="Carver A."/>
            <person name="Mondo S."/>
            <person name="Pangilinan J."/>
            <person name="Lipzen A."/>
            <person name="He G."/>
            <person name="Amirebrahimi M."/>
            <person name="Grigoriev I.V."/>
            <person name="Miller A.N."/>
        </authorList>
    </citation>
    <scope>NUCLEOTIDE SEQUENCE [LARGE SCALE GENOMIC DNA]</scope>
    <source>
        <strain evidence="2 3">B22-T-1</strain>
    </source>
</reference>
<evidence type="ECO:0000313" key="2">
    <source>
        <dbReference type="EMBL" id="PSR97123.1"/>
    </source>
</evidence>
<organism evidence="2 3">
    <name type="scientific">Coniella lustricola</name>
    <dbReference type="NCBI Taxonomy" id="2025994"/>
    <lineage>
        <taxon>Eukaryota</taxon>
        <taxon>Fungi</taxon>
        <taxon>Dikarya</taxon>
        <taxon>Ascomycota</taxon>
        <taxon>Pezizomycotina</taxon>
        <taxon>Sordariomycetes</taxon>
        <taxon>Sordariomycetidae</taxon>
        <taxon>Diaporthales</taxon>
        <taxon>Schizoparmaceae</taxon>
        <taxon>Coniella</taxon>
    </lineage>
</organism>
<name>A0A2T3AFZ6_9PEZI</name>
<dbReference type="EMBL" id="KZ678394">
    <property type="protein sequence ID" value="PSR97123.1"/>
    <property type="molecule type" value="Genomic_DNA"/>
</dbReference>
<dbReference type="Proteomes" id="UP000241462">
    <property type="component" value="Unassembled WGS sequence"/>
</dbReference>
<dbReference type="InParanoid" id="A0A2T3AFZ6"/>
<sequence length="56" mass="6538">MPRLGRQQHENGYIACQVYCHHMGYPEPEAVLWYIAVSSMSCNYFVVFIQVDIKTI</sequence>
<protein>
    <submittedName>
        <fullName evidence="2">Uncharacterized protein</fullName>
    </submittedName>
</protein>
<proteinExistence type="predicted"/>
<keyword evidence="3" id="KW-1185">Reference proteome</keyword>
<feature type="transmembrane region" description="Helical" evidence="1">
    <location>
        <begin position="31"/>
        <end position="51"/>
    </location>
</feature>
<evidence type="ECO:0000313" key="3">
    <source>
        <dbReference type="Proteomes" id="UP000241462"/>
    </source>
</evidence>
<keyword evidence="1" id="KW-1133">Transmembrane helix</keyword>
<accession>A0A2T3AFZ6</accession>
<dbReference type="AlphaFoldDB" id="A0A2T3AFZ6"/>
<gene>
    <name evidence="2" type="ORF">BD289DRAFT_426475</name>
</gene>